<dbReference type="InterPro" id="IPR020026">
    <property type="entry name" value="PseC"/>
</dbReference>
<reference evidence="6 7" key="1">
    <citation type="submission" date="2020-04" db="EMBL/GenBank/DDBJ databases">
        <title>Thalassotalea sp. M1531, isolated from the surface of marine red alga.</title>
        <authorList>
            <person name="Pang L."/>
            <person name="Lu D.-C."/>
        </authorList>
    </citation>
    <scope>NUCLEOTIDE SEQUENCE [LARGE SCALE GENOMIC DNA]</scope>
    <source>
        <strain evidence="6 7">M1531</strain>
    </source>
</reference>
<keyword evidence="6" id="KW-0032">Aminotransferase</keyword>
<name>A0A7Y0LE67_9GAMM</name>
<proteinExistence type="inferred from homology"/>
<accession>A0A7Y0LE67</accession>
<evidence type="ECO:0000256" key="4">
    <source>
        <dbReference type="PIRSR" id="PIRSR000390-2"/>
    </source>
</evidence>
<dbReference type="AlphaFoldDB" id="A0A7Y0LE67"/>
<dbReference type="SUPFAM" id="SSF53383">
    <property type="entry name" value="PLP-dependent transferases"/>
    <property type="match status" value="1"/>
</dbReference>
<evidence type="ECO:0000256" key="2">
    <source>
        <dbReference type="ARBA" id="ARBA00037999"/>
    </source>
</evidence>
<evidence type="ECO:0000256" key="5">
    <source>
        <dbReference type="RuleBase" id="RU004508"/>
    </source>
</evidence>
<dbReference type="NCBIfam" id="TIGR03588">
    <property type="entry name" value="PseC"/>
    <property type="match status" value="1"/>
</dbReference>
<dbReference type="GO" id="GO:0000271">
    <property type="term" value="P:polysaccharide biosynthetic process"/>
    <property type="evidence" value="ECO:0007669"/>
    <property type="project" value="TreeGrafter"/>
</dbReference>
<dbReference type="PANTHER" id="PTHR30244">
    <property type="entry name" value="TRANSAMINASE"/>
    <property type="match status" value="1"/>
</dbReference>
<evidence type="ECO:0000313" key="7">
    <source>
        <dbReference type="Proteomes" id="UP000568664"/>
    </source>
</evidence>
<dbReference type="PANTHER" id="PTHR30244:SF34">
    <property type="entry name" value="DTDP-4-AMINO-4,6-DIDEOXYGALACTOSE TRANSAMINASE"/>
    <property type="match status" value="1"/>
</dbReference>
<dbReference type="EMBL" id="JABBXH010000005">
    <property type="protein sequence ID" value="NMP32904.1"/>
    <property type="molecule type" value="Genomic_DNA"/>
</dbReference>
<dbReference type="Proteomes" id="UP000568664">
    <property type="component" value="Unassembled WGS sequence"/>
</dbReference>
<gene>
    <name evidence="6" type="primary">pseC</name>
    <name evidence="6" type="ORF">HII17_15205</name>
</gene>
<dbReference type="EC" id="2.6.1.92" evidence="6"/>
<dbReference type="InterPro" id="IPR015421">
    <property type="entry name" value="PyrdxlP-dep_Trfase_major"/>
</dbReference>
<dbReference type="RefSeq" id="WP_169076226.1">
    <property type="nucleotide sequence ID" value="NZ_JABBXH010000005.1"/>
</dbReference>
<dbReference type="InterPro" id="IPR000653">
    <property type="entry name" value="DegT/StrS_aminotransferase"/>
</dbReference>
<sequence length="392" mass="43668">MSQEKGPYIPYGKQHICQEDIDAVVDVLTSDFLTQGPKVPLFEQLVAQHSQVKYACAANSATSALHIACLALGVTKGDVVWTSPISFVASSNCALYCGADVDFVDVESNTGLMSVKALSRKLAIAKQSNNLPKVVIPVHLAGHSCDMEAIDKLAKKYQFKIIEDASHGIGGQYKDRPIGNCQYCDISIFSFHPVKIITSAEGGMALTSDESLYNKMRLFVSHGVTRENLAPEHSNQAWYYEQQTLGFNYRMSELHAALGVNQLSKLIDFVARRNKLADSYLEKIAKDRVLSKELHSITPSNECYSAYHLFVIQLNKPEKRLTVFNQLRANGIGVNVHYIPICNQPYYRELGFKPSDFPNAQSYYESAITLPLHPSLSLQEQDKILKVIRESL</sequence>
<protein>
    <submittedName>
        <fullName evidence="6">UDP-4-amino-4, 6-dideoxy-N-acetyl-beta-L-altrosamine transaminase</fullName>
        <ecNumber evidence="6">2.6.1.92</ecNumber>
    </submittedName>
</protein>
<dbReference type="Gene3D" id="3.40.640.10">
    <property type="entry name" value="Type I PLP-dependent aspartate aminotransferase-like (Major domain)"/>
    <property type="match status" value="1"/>
</dbReference>
<organism evidence="6 7">
    <name type="scientific">Thalassotalea algicola</name>
    <dbReference type="NCBI Taxonomy" id="2716224"/>
    <lineage>
        <taxon>Bacteria</taxon>
        <taxon>Pseudomonadati</taxon>
        <taxon>Pseudomonadota</taxon>
        <taxon>Gammaproteobacteria</taxon>
        <taxon>Alteromonadales</taxon>
        <taxon>Colwelliaceae</taxon>
        <taxon>Thalassotalea</taxon>
    </lineage>
</organism>
<keyword evidence="1 4" id="KW-0663">Pyridoxal phosphate</keyword>
<keyword evidence="6" id="KW-0808">Transferase</keyword>
<evidence type="ECO:0000256" key="3">
    <source>
        <dbReference type="PIRSR" id="PIRSR000390-1"/>
    </source>
</evidence>
<dbReference type="PIRSF" id="PIRSF000390">
    <property type="entry name" value="PLP_StrS"/>
    <property type="match status" value="1"/>
</dbReference>
<dbReference type="CDD" id="cd00616">
    <property type="entry name" value="AHBA_syn"/>
    <property type="match status" value="1"/>
</dbReference>
<keyword evidence="7" id="KW-1185">Reference proteome</keyword>
<evidence type="ECO:0000313" key="6">
    <source>
        <dbReference type="EMBL" id="NMP32904.1"/>
    </source>
</evidence>
<comment type="similarity">
    <text evidence="2 5">Belongs to the DegT/DnrJ/EryC1 family.</text>
</comment>
<feature type="modified residue" description="N6-(pyridoxal phosphate)lysine" evidence="4">
    <location>
        <position position="195"/>
    </location>
</feature>
<dbReference type="InterPro" id="IPR015422">
    <property type="entry name" value="PyrdxlP-dep_Trfase_small"/>
</dbReference>
<comment type="caution">
    <text evidence="6">The sequence shown here is derived from an EMBL/GenBank/DDBJ whole genome shotgun (WGS) entry which is preliminary data.</text>
</comment>
<dbReference type="Gene3D" id="3.90.1150.10">
    <property type="entry name" value="Aspartate Aminotransferase, domain 1"/>
    <property type="match status" value="1"/>
</dbReference>
<dbReference type="GO" id="GO:0030170">
    <property type="term" value="F:pyridoxal phosphate binding"/>
    <property type="evidence" value="ECO:0007669"/>
    <property type="project" value="TreeGrafter"/>
</dbReference>
<evidence type="ECO:0000256" key="1">
    <source>
        <dbReference type="ARBA" id="ARBA00022898"/>
    </source>
</evidence>
<dbReference type="Pfam" id="PF01041">
    <property type="entry name" value="DegT_DnrJ_EryC1"/>
    <property type="match status" value="1"/>
</dbReference>
<feature type="active site" description="Proton acceptor" evidence="3">
    <location>
        <position position="195"/>
    </location>
</feature>
<dbReference type="InterPro" id="IPR015424">
    <property type="entry name" value="PyrdxlP-dep_Trfase"/>
</dbReference>
<dbReference type="GO" id="GO:0008483">
    <property type="term" value="F:transaminase activity"/>
    <property type="evidence" value="ECO:0007669"/>
    <property type="project" value="UniProtKB-KW"/>
</dbReference>